<dbReference type="Proteomes" id="UP001597380">
    <property type="component" value="Unassembled WGS sequence"/>
</dbReference>
<feature type="transmembrane region" description="Helical" evidence="2">
    <location>
        <begin position="391"/>
        <end position="412"/>
    </location>
</feature>
<name>A0ABW4XNU9_9GAMM</name>
<accession>A0ABW4XNU9</accession>
<evidence type="ECO:0000313" key="3">
    <source>
        <dbReference type="EMBL" id="MFD2096146.1"/>
    </source>
</evidence>
<proteinExistence type="predicted"/>
<feature type="transmembrane region" description="Helical" evidence="2">
    <location>
        <begin position="21"/>
        <end position="46"/>
    </location>
</feature>
<sequence length="640" mass="70804">MAYDFGSLKLGIKNPFKLEGLVNTLAGIAIVGIGLGPLLSVASVIQEDKIRAWIYALLGLFLLIVGLRRAGMGLFQLFRFFVGRSVPTSLSYNCNPSEQDNAKAEHRFTAYNAKQLESMLMGRKNTTFVEPQGWLARLLHSLVPKLITAPYPLRNLAQELFTVVAMTATAFIAFGIASFVCATGLAGAAGNLIMPLMSVMLLVYITLVWRSTGGRLKDGRLGRLQAKGPGSLARLLAFAILVPVLIGYGYGQLNLRPDEAVLFNQMIELVSFNAWPNLTYLLVMVAVVLASTILLFIERMKLTQAHTDVSEYRDNLQESIHPNEIFINTESIVLANRRYQEIPNRSYQAFDPKLNEQSEGKGAFDGQLLIETQPEFKELPHSALFKLCRTAATIVGQTLLVIGLATFAYVVMNGYDIYLLAENVFQSDLIPALRGVRDDAMALEIATPILLPVTEEIDSLIVMLFLSLASTAAGNILARGAHLFWGEMHWDSLLMWMKMEGTYTESKVSTGMSIHDSTRSENVVVRSSITPWIISSRIRTTCFATSGSNNLEMPRYVLDMQKNDAELNEIVGEIKDFLRGRENIASITNENDLANAKNIYDVNQVSRAHLSAPQTPAPGQHSLEEQAAHHQRQEALEKSD</sequence>
<feature type="transmembrane region" description="Helical" evidence="2">
    <location>
        <begin position="52"/>
        <end position="70"/>
    </location>
</feature>
<feature type="compositionally biased region" description="Basic and acidic residues" evidence="1">
    <location>
        <begin position="622"/>
        <end position="640"/>
    </location>
</feature>
<dbReference type="EMBL" id="JBHUHT010000011">
    <property type="protein sequence ID" value="MFD2096146.1"/>
    <property type="molecule type" value="Genomic_DNA"/>
</dbReference>
<feature type="transmembrane region" description="Helical" evidence="2">
    <location>
        <begin position="160"/>
        <end position="186"/>
    </location>
</feature>
<protein>
    <submittedName>
        <fullName evidence="3">Uncharacterized protein</fullName>
    </submittedName>
</protein>
<comment type="caution">
    <text evidence="3">The sequence shown here is derived from an EMBL/GenBank/DDBJ whole genome shotgun (WGS) entry which is preliminary data.</text>
</comment>
<feature type="transmembrane region" description="Helical" evidence="2">
    <location>
        <begin position="278"/>
        <end position="297"/>
    </location>
</feature>
<keyword evidence="2" id="KW-0812">Transmembrane</keyword>
<evidence type="ECO:0000313" key="4">
    <source>
        <dbReference type="Proteomes" id="UP001597380"/>
    </source>
</evidence>
<feature type="region of interest" description="Disordered" evidence="1">
    <location>
        <begin position="611"/>
        <end position="640"/>
    </location>
</feature>
<reference evidence="4" key="1">
    <citation type="journal article" date="2019" name="Int. J. Syst. Evol. Microbiol.">
        <title>The Global Catalogue of Microorganisms (GCM) 10K type strain sequencing project: providing services to taxonomists for standard genome sequencing and annotation.</title>
        <authorList>
            <consortium name="The Broad Institute Genomics Platform"/>
            <consortium name="The Broad Institute Genome Sequencing Center for Infectious Disease"/>
            <person name="Wu L."/>
            <person name="Ma J."/>
        </authorList>
    </citation>
    <scope>NUCLEOTIDE SEQUENCE [LARGE SCALE GENOMIC DNA]</scope>
    <source>
        <strain evidence="4">CGMCC 1.10992</strain>
    </source>
</reference>
<dbReference type="RefSeq" id="WP_345341200.1">
    <property type="nucleotide sequence ID" value="NZ_BAABLI010000017.1"/>
</dbReference>
<feature type="transmembrane region" description="Helical" evidence="2">
    <location>
        <begin position="232"/>
        <end position="251"/>
    </location>
</feature>
<feature type="transmembrane region" description="Helical" evidence="2">
    <location>
        <begin position="192"/>
        <end position="211"/>
    </location>
</feature>
<gene>
    <name evidence="3" type="ORF">ACFSJ3_09140</name>
</gene>
<keyword evidence="2" id="KW-0472">Membrane</keyword>
<keyword evidence="2" id="KW-1133">Transmembrane helix</keyword>
<evidence type="ECO:0000256" key="1">
    <source>
        <dbReference type="SAM" id="MobiDB-lite"/>
    </source>
</evidence>
<evidence type="ECO:0000256" key="2">
    <source>
        <dbReference type="SAM" id="Phobius"/>
    </source>
</evidence>
<organism evidence="3 4">
    <name type="scientific">Corallincola platygyrae</name>
    <dbReference type="NCBI Taxonomy" id="1193278"/>
    <lineage>
        <taxon>Bacteria</taxon>
        <taxon>Pseudomonadati</taxon>
        <taxon>Pseudomonadota</taxon>
        <taxon>Gammaproteobacteria</taxon>
        <taxon>Alteromonadales</taxon>
        <taxon>Psychromonadaceae</taxon>
        <taxon>Corallincola</taxon>
    </lineage>
</organism>
<keyword evidence="4" id="KW-1185">Reference proteome</keyword>